<dbReference type="InterPro" id="IPR040850">
    <property type="entry name" value="Knl1_RWD_C"/>
</dbReference>
<dbReference type="SMART" id="SM00787">
    <property type="entry name" value="Spc7"/>
    <property type="match status" value="1"/>
</dbReference>
<evidence type="ECO:0000313" key="4">
    <source>
        <dbReference type="EMBL" id="RSH81288.1"/>
    </source>
</evidence>
<feature type="domain" description="Spc7 kinetochore protein" evidence="3">
    <location>
        <begin position="843"/>
        <end position="1154"/>
    </location>
</feature>
<protein>
    <recommendedName>
        <fullName evidence="3">Spc7 kinetochore protein domain-containing protein</fullName>
    </recommendedName>
</protein>
<sequence length="1321" mass="143142">MSLPSVSPRAPRRKSVSLMERNMNSFDDNMTMPVTNRERTKGKRGVSFGGEALTASFDGGLSEAQQRRRKMQPRKSILKMAIDDSLDSSGPTDNSTALFTETVDFGAIYSHMDPSTSTSARAPRQSMPATSASGRQSLGPRRRVSFAPSAHVRMFENKDKEKKPRRKSSMGMGAHFAPSAAIVNNTTSPSKSRQSLPVGSSSRRSSIQAQPPHSSAPVSPARYFVGEGEGGGEESMELESESDFSDDSADMDEMVDDFPEPQPRHLPDEGNDSYATDSDADTAGEEDMSLESNLSVASNDEEKTMDFTVALGGPMPRVAPQGALRSRASIGYSHPSAPGESPLLPGDGEESEMEETVAYGGVYVDESMSSGEDTNSSGDHERHTATYNFNTGRSGMEFTTAVGGINHTAEHDYDDDGMDFTTVGGGINDQTQGMDFTVAGGGIEADESGMAMATVGGGINDQTQGMDFTTVVGGVNFATATYSTNTNIFAPTPRTEPTQTMATNIFAPRELTRTTNIFAQEGTDYLGTSGFSYPILSPAKPESASAPTGMLSDSDETRRLHTSTSAPIRTTPKATPRKSTSGMSGGTPSFARPTTSSAQKNRPSQLPVPSTKKKNPFAPSPDTPGLQRSKSRTPRKSDAAMETAASVAKRLSFAPSAPDNAFSSPPSLAASTSAPTTSTPRKRSREEDDDRPASAKRAHVKHNIFAASEPEPEVAQPVAPAPLEEFGADGEDEDMELEAEDNMELAQDEVEDEGQDEGQEDDAEAHYEIRVTEPTTSHDEIATNPEFHSPEPEPERPLPVFTGTPRRSMGLGPARRSMTPNKAALKSPARRISYYPPPPEEEEEEEPSQEEEEEDAPITLHQFLSMANVQFLDDLAAAPRRRSSVGYGLLGSEDREYAPSDFAVANTEAIFVNMYNWAIEKMKSDIAAGQEELDTTEKLCNEENPVVIREYLAANAEDRKLFESTLLEFKINTTGRARSQWYDWKLSLMEKIMPDVREIRDEMAADAARHAQDDASASTLLPDLRRRHDELKSELARHRAAVVEIEKCDQDELRELKAAVVEQDVEIERFTAERDDKATTVTNLQNKADKLEDEIASHRSAIERARAECDESTPSDVLRLQSELGALQDLHGWRLARATPVELVFADELLLTVPLINNEAHIPSSQLSLTTTSTDGPNEGLLAITRAALASRPLPVTLPSLVRSIGQIWTAARHVRDELNLVKLYYPITTRSTDTALLATAALMLPAQRARVRLSFAVEANTLLEWPAVGAVANLAIKVEAVYGAVNVKALAEAARECLSRAVPDVPGMLVEACTSAIDAA</sequence>
<reference evidence="4 5" key="1">
    <citation type="submission" date="2018-11" db="EMBL/GenBank/DDBJ databases">
        <title>Genome sequence of Apiotrichum porosum DSM 27194.</title>
        <authorList>
            <person name="Aliyu H."/>
            <person name="Gorte O."/>
            <person name="Ochsenreither K."/>
        </authorList>
    </citation>
    <scope>NUCLEOTIDE SEQUENCE [LARGE SCALE GENOMIC DNA]</scope>
    <source>
        <strain evidence="4 5">DSM 27194</strain>
    </source>
</reference>
<feature type="coiled-coil region" evidence="1">
    <location>
        <begin position="1021"/>
        <end position="1108"/>
    </location>
</feature>
<dbReference type="InterPro" id="IPR013253">
    <property type="entry name" value="Spc7_domain"/>
</dbReference>
<dbReference type="GeneID" id="39593273"/>
<dbReference type="Pfam" id="PF18210">
    <property type="entry name" value="Knl1_RWD_C"/>
    <property type="match status" value="1"/>
</dbReference>
<feature type="compositionally biased region" description="Polar residues" evidence="2">
    <location>
        <begin position="182"/>
        <end position="199"/>
    </location>
</feature>
<dbReference type="Pfam" id="PF08317">
    <property type="entry name" value="Spc7"/>
    <property type="match status" value="1"/>
</dbReference>
<feature type="region of interest" description="Disordered" evidence="2">
    <location>
        <begin position="114"/>
        <end position="300"/>
    </location>
</feature>
<dbReference type="Proteomes" id="UP000279236">
    <property type="component" value="Unassembled WGS sequence"/>
</dbReference>
<keyword evidence="5" id="KW-1185">Reference proteome</keyword>
<dbReference type="STRING" id="105984.A0A427XR52"/>
<evidence type="ECO:0000313" key="5">
    <source>
        <dbReference type="Proteomes" id="UP000279236"/>
    </source>
</evidence>
<organism evidence="4 5">
    <name type="scientific">Apiotrichum porosum</name>
    <dbReference type="NCBI Taxonomy" id="105984"/>
    <lineage>
        <taxon>Eukaryota</taxon>
        <taxon>Fungi</taxon>
        <taxon>Dikarya</taxon>
        <taxon>Basidiomycota</taxon>
        <taxon>Agaricomycotina</taxon>
        <taxon>Tremellomycetes</taxon>
        <taxon>Trichosporonales</taxon>
        <taxon>Trichosporonaceae</taxon>
        <taxon>Apiotrichum</taxon>
    </lineage>
</organism>
<accession>A0A427XR52</accession>
<dbReference type="GO" id="GO:0034501">
    <property type="term" value="P:protein localization to kinetochore"/>
    <property type="evidence" value="ECO:0007669"/>
    <property type="project" value="TreeGrafter"/>
</dbReference>
<feature type="compositionally biased region" description="Low complexity" evidence="2">
    <location>
        <begin position="661"/>
        <end position="679"/>
    </location>
</feature>
<feature type="region of interest" description="Disordered" evidence="2">
    <location>
        <begin position="1"/>
        <end position="74"/>
    </location>
</feature>
<feature type="compositionally biased region" description="Low complexity" evidence="2">
    <location>
        <begin position="706"/>
        <end position="725"/>
    </location>
</feature>
<dbReference type="PANTHER" id="PTHR28260:SF1">
    <property type="entry name" value="SPINDLE POLE BODY COMPONENT SPC105"/>
    <property type="match status" value="1"/>
</dbReference>
<evidence type="ECO:0000259" key="3">
    <source>
        <dbReference type="SMART" id="SM00787"/>
    </source>
</evidence>
<dbReference type="GO" id="GO:0007094">
    <property type="term" value="P:mitotic spindle assembly checkpoint signaling"/>
    <property type="evidence" value="ECO:0007669"/>
    <property type="project" value="TreeGrafter"/>
</dbReference>
<dbReference type="GO" id="GO:1990758">
    <property type="term" value="P:mitotic sister chromatid biorientation"/>
    <property type="evidence" value="ECO:0007669"/>
    <property type="project" value="TreeGrafter"/>
</dbReference>
<dbReference type="PANTHER" id="PTHR28260">
    <property type="entry name" value="SPINDLE POLE BODY COMPONENT SPC105"/>
    <property type="match status" value="1"/>
</dbReference>
<feature type="compositionally biased region" description="Basic and acidic residues" evidence="2">
    <location>
        <begin position="764"/>
        <end position="781"/>
    </location>
</feature>
<feature type="compositionally biased region" description="Acidic residues" evidence="2">
    <location>
        <begin position="230"/>
        <end position="259"/>
    </location>
</feature>
<dbReference type="OrthoDB" id="5592879at2759"/>
<dbReference type="EMBL" id="RSCE01000007">
    <property type="protein sequence ID" value="RSH81288.1"/>
    <property type="molecule type" value="Genomic_DNA"/>
</dbReference>
<feature type="compositionally biased region" description="Acidic residues" evidence="2">
    <location>
        <begin position="839"/>
        <end position="856"/>
    </location>
</feature>
<feature type="region of interest" description="Disordered" evidence="2">
    <location>
        <begin position="537"/>
        <end position="856"/>
    </location>
</feature>
<feature type="compositionally biased region" description="Polar residues" evidence="2">
    <location>
        <begin position="592"/>
        <end position="608"/>
    </location>
</feature>
<keyword evidence="1" id="KW-0175">Coiled coil</keyword>
<dbReference type="RefSeq" id="XP_028476007.1">
    <property type="nucleotide sequence ID" value="XM_028624033.1"/>
</dbReference>
<feature type="compositionally biased region" description="Acidic residues" evidence="2">
    <location>
        <begin position="278"/>
        <end position="289"/>
    </location>
</feature>
<evidence type="ECO:0000256" key="1">
    <source>
        <dbReference type="SAM" id="Coils"/>
    </source>
</evidence>
<name>A0A427XR52_9TREE</name>
<gene>
    <name evidence="4" type="ORF">EHS24_008730</name>
</gene>
<proteinExistence type="predicted"/>
<dbReference type="GO" id="GO:0000776">
    <property type="term" value="C:kinetochore"/>
    <property type="evidence" value="ECO:0007669"/>
    <property type="project" value="TreeGrafter"/>
</dbReference>
<feature type="compositionally biased region" description="Polar residues" evidence="2">
    <location>
        <begin position="127"/>
        <end position="136"/>
    </location>
</feature>
<feature type="compositionally biased region" description="Polar residues" evidence="2">
    <location>
        <begin position="22"/>
        <end position="34"/>
    </location>
</feature>
<feature type="compositionally biased region" description="Acidic residues" evidence="2">
    <location>
        <begin position="726"/>
        <end position="763"/>
    </location>
</feature>
<feature type="compositionally biased region" description="Basic and acidic residues" evidence="2">
    <location>
        <begin position="153"/>
        <end position="162"/>
    </location>
</feature>
<comment type="caution">
    <text evidence="4">The sequence shown here is derived from an EMBL/GenBank/DDBJ whole genome shotgun (WGS) entry which is preliminary data.</text>
</comment>
<dbReference type="Pfam" id="PF15402">
    <property type="entry name" value="MELT_2"/>
    <property type="match status" value="5"/>
</dbReference>
<evidence type="ECO:0000256" key="2">
    <source>
        <dbReference type="SAM" id="MobiDB-lite"/>
    </source>
</evidence>
<feature type="compositionally biased region" description="Polar residues" evidence="2">
    <location>
        <begin position="207"/>
        <end position="217"/>
    </location>
</feature>
<dbReference type="InterPro" id="IPR033338">
    <property type="entry name" value="Spc105/Spc7"/>
</dbReference>